<dbReference type="SUPFAM" id="SSF159894">
    <property type="entry name" value="YgaC/TfoX-N like"/>
    <property type="match status" value="1"/>
</dbReference>
<dbReference type="AlphaFoldDB" id="A0A4Z0BTY7"/>
<accession>A0A4Z0BTY7</accession>
<feature type="domain" description="TfoX N-terminal" evidence="1">
    <location>
        <begin position="13"/>
        <end position="105"/>
    </location>
</feature>
<gene>
    <name evidence="2" type="ORF">EZ313_16095</name>
</gene>
<proteinExistence type="predicted"/>
<dbReference type="Gene3D" id="3.30.1460.30">
    <property type="entry name" value="YgaC/TfoX-N like chaperone"/>
    <property type="match status" value="1"/>
</dbReference>
<evidence type="ECO:0000313" key="2">
    <source>
        <dbReference type="EMBL" id="TFZ02766.1"/>
    </source>
</evidence>
<dbReference type="InterPro" id="IPR047525">
    <property type="entry name" value="TfoX-like"/>
</dbReference>
<protein>
    <submittedName>
        <fullName evidence="2">TfoX family protein</fullName>
    </submittedName>
</protein>
<evidence type="ECO:0000313" key="3">
    <source>
        <dbReference type="Proteomes" id="UP000298180"/>
    </source>
</evidence>
<dbReference type="PANTHER" id="PTHR36121">
    <property type="entry name" value="PROTEIN SXY"/>
    <property type="match status" value="1"/>
</dbReference>
<name>A0A4Z0BTY7_9BURK</name>
<evidence type="ECO:0000259" key="1">
    <source>
        <dbReference type="Pfam" id="PF04993"/>
    </source>
</evidence>
<dbReference type="OrthoDB" id="8687154at2"/>
<dbReference type="EMBL" id="SMLM01000002">
    <property type="protein sequence ID" value="TFZ02766.1"/>
    <property type="molecule type" value="Genomic_DNA"/>
</dbReference>
<sequence>MSAQADFAAYCTELLAPAGEVRCKRMFGGYGLYVDDVFVAIIAGDALYLKADEQTRPRFEAAGGHRFEYRRQGKLQGLAFWTAPAEAMDSPALMRPWVQLALDAALRARWDRRRRR</sequence>
<dbReference type="Pfam" id="PF04993">
    <property type="entry name" value="TfoX_N"/>
    <property type="match status" value="1"/>
</dbReference>
<comment type="caution">
    <text evidence="2">The sequence shown here is derived from an EMBL/GenBank/DDBJ whole genome shotgun (WGS) entry which is preliminary data.</text>
</comment>
<organism evidence="2 3">
    <name type="scientific">Ramlibacter henchirensis</name>
    <dbReference type="NCBI Taxonomy" id="204072"/>
    <lineage>
        <taxon>Bacteria</taxon>
        <taxon>Pseudomonadati</taxon>
        <taxon>Pseudomonadota</taxon>
        <taxon>Betaproteobacteria</taxon>
        <taxon>Burkholderiales</taxon>
        <taxon>Comamonadaceae</taxon>
        <taxon>Ramlibacter</taxon>
    </lineage>
</organism>
<dbReference type="Proteomes" id="UP000298180">
    <property type="component" value="Unassembled WGS sequence"/>
</dbReference>
<dbReference type="PANTHER" id="PTHR36121:SF1">
    <property type="entry name" value="PROTEIN SXY"/>
    <property type="match status" value="1"/>
</dbReference>
<dbReference type="InterPro" id="IPR007076">
    <property type="entry name" value="TfoX_N"/>
</dbReference>
<keyword evidence="3" id="KW-1185">Reference proteome</keyword>
<reference evidence="2 3" key="1">
    <citation type="submission" date="2019-03" db="EMBL/GenBank/DDBJ databases">
        <title>Ramlibacter henchirensis DSM 14656, whole genome shotgun sequence.</title>
        <authorList>
            <person name="Zhang X."/>
            <person name="Feng G."/>
            <person name="Zhu H."/>
        </authorList>
    </citation>
    <scope>NUCLEOTIDE SEQUENCE [LARGE SCALE GENOMIC DNA]</scope>
    <source>
        <strain evidence="2 3">DSM 14656</strain>
    </source>
</reference>
<dbReference type="RefSeq" id="WP_135264290.1">
    <property type="nucleotide sequence ID" value="NZ_SMLM01000002.1"/>
</dbReference>